<gene>
    <name evidence="3" type="ORF">I206_01525</name>
    <name evidence="4" type="ORF">I206_103472</name>
</gene>
<dbReference type="AlphaFoldDB" id="A0A1B9I9K8"/>
<dbReference type="EMBL" id="KI894008">
    <property type="protein sequence ID" value="OCF52239.1"/>
    <property type="molecule type" value="Genomic_DNA"/>
</dbReference>
<evidence type="ECO:0000256" key="2">
    <source>
        <dbReference type="SAM" id="SignalP"/>
    </source>
</evidence>
<feature type="chain" id="PRO_5008628440" evidence="2">
    <location>
        <begin position="25"/>
        <end position="525"/>
    </location>
</feature>
<feature type="region of interest" description="Disordered" evidence="1">
    <location>
        <begin position="335"/>
        <end position="374"/>
    </location>
</feature>
<reference evidence="4" key="4">
    <citation type="submission" date="2024-02" db="EMBL/GenBank/DDBJ databases">
        <title>Comparative genomics of Cryptococcus and Kwoniella reveals pathogenesis evolution and contrasting modes of karyotype evolution via chromosome fusion or intercentromeric recombination.</title>
        <authorList>
            <person name="Coelho M.A."/>
            <person name="David-Palma M."/>
            <person name="Shea T."/>
            <person name="Bowers K."/>
            <person name="McGinley-Smith S."/>
            <person name="Mohammad A.W."/>
            <person name="Gnirke A."/>
            <person name="Yurkov A.M."/>
            <person name="Nowrousian M."/>
            <person name="Sun S."/>
            <person name="Cuomo C.A."/>
            <person name="Heitman J."/>
        </authorList>
    </citation>
    <scope>NUCLEOTIDE SEQUENCE</scope>
    <source>
        <strain evidence="4">CBS 10737</strain>
    </source>
</reference>
<name>A0A1B9I9K8_9TREE</name>
<reference evidence="4" key="2">
    <citation type="submission" date="2013-07" db="EMBL/GenBank/DDBJ databases">
        <authorList>
            <consortium name="The Broad Institute Genome Sequencing Platform"/>
            <person name="Cuomo C."/>
            <person name="Litvintseva A."/>
            <person name="Chen Y."/>
            <person name="Heitman J."/>
            <person name="Sun S."/>
            <person name="Springer D."/>
            <person name="Dromer F."/>
            <person name="Young S.K."/>
            <person name="Zeng Q."/>
            <person name="Gargeya S."/>
            <person name="Fitzgerald M."/>
            <person name="Abouelleil A."/>
            <person name="Alvarado L."/>
            <person name="Berlin A.M."/>
            <person name="Chapman S.B."/>
            <person name="Dewar J."/>
            <person name="Goldberg J."/>
            <person name="Griggs A."/>
            <person name="Gujja S."/>
            <person name="Hansen M."/>
            <person name="Howarth C."/>
            <person name="Imamovic A."/>
            <person name="Larimer J."/>
            <person name="McCowan C."/>
            <person name="Murphy C."/>
            <person name="Pearson M."/>
            <person name="Priest M."/>
            <person name="Roberts A."/>
            <person name="Saif S."/>
            <person name="Shea T."/>
            <person name="Sykes S."/>
            <person name="Wortman J."/>
            <person name="Nusbaum C."/>
            <person name="Birren B."/>
        </authorList>
    </citation>
    <scope>NUCLEOTIDE SEQUENCE</scope>
    <source>
        <strain evidence="4">CBS 10737</strain>
    </source>
</reference>
<evidence type="ECO:0000313" key="5">
    <source>
        <dbReference type="Proteomes" id="UP000094020"/>
    </source>
</evidence>
<dbReference type="RefSeq" id="XP_019013458.1">
    <property type="nucleotide sequence ID" value="XM_019153297.1"/>
</dbReference>
<proteinExistence type="predicted"/>
<evidence type="ECO:0000313" key="3">
    <source>
        <dbReference type="EMBL" id="OCF52239.1"/>
    </source>
</evidence>
<organism evidence="3">
    <name type="scientific">Kwoniella pini CBS 10737</name>
    <dbReference type="NCBI Taxonomy" id="1296096"/>
    <lineage>
        <taxon>Eukaryota</taxon>
        <taxon>Fungi</taxon>
        <taxon>Dikarya</taxon>
        <taxon>Basidiomycota</taxon>
        <taxon>Agaricomycotina</taxon>
        <taxon>Tremellomycetes</taxon>
        <taxon>Tremellales</taxon>
        <taxon>Cryptococcaceae</taxon>
        <taxon>Kwoniella</taxon>
    </lineage>
</organism>
<feature type="compositionally biased region" description="Low complexity" evidence="1">
    <location>
        <begin position="449"/>
        <end position="467"/>
    </location>
</feature>
<protein>
    <submittedName>
        <fullName evidence="3">Uncharacterized protein</fullName>
    </submittedName>
</protein>
<accession>A0A1B9I9K8</accession>
<keyword evidence="5" id="KW-1185">Reference proteome</keyword>
<feature type="signal peptide" evidence="2">
    <location>
        <begin position="1"/>
        <end position="24"/>
    </location>
</feature>
<dbReference type="Proteomes" id="UP000094020">
    <property type="component" value="Chromosome 4"/>
</dbReference>
<dbReference type="KEGG" id="kpin:30169894"/>
<feature type="region of interest" description="Disordered" evidence="1">
    <location>
        <begin position="449"/>
        <end position="494"/>
    </location>
</feature>
<dbReference type="OrthoDB" id="10637335at2759"/>
<feature type="compositionally biased region" description="Low complexity" evidence="1">
    <location>
        <begin position="358"/>
        <end position="374"/>
    </location>
</feature>
<reference evidence="3" key="3">
    <citation type="submission" date="2016-07" db="EMBL/GenBank/DDBJ databases">
        <title>Evolution of pathogenesis and genome organization in the Tremellales.</title>
        <authorList>
            <person name="Cuomo C."/>
            <person name="Litvintseva A."/>
            <person name="Heitman J."/>
            <person name="Chen Y."/>
            <person name="Sun S."/>
            <person name="Springer D."/>
            <person name="Dromer F."/>
            <person name="Young S."/>
            <person name="Zeng Q."/>
            <person name="Chapman S."/>
            <person name="Gujja S."/>
            <person name="Saif S."/>
            <person name="Birren B."/>
        </authorList>
    </citation>
    <scope>NUCLEOTIDE SEQUENCE</scope>
    <source>
        <strain evidence="3">CBS 10737</strain>
    </source>
</reference>
<evidence type="ECO:0000313" key="4">
    <source>
        <dbReference type="EMBL" id="WWC69530.1"/>
    </source>
</evidence>
<keyword evidence="2" id="KW-0732">Signal</keyword>
<reference evidence="3" key="1">
    <citation type="submission" date="2013-07" db="EMBL/GenBank/DDBJ databases">
        <title>The Genome Sequence of Cryptococcus pinus CBS10737.</title>
        <authorList>
            <consortium name="The Broad Institute Genome Sequencing Platform"/>
            <person name="Cuomo C."/>
            <person name="Litvintseva A."/>
            <person name="Chen Y."/>
            <person name="Heitman J."/>
            <person name="Sun S."/>
            <person name="Springer D."/>
            <person name="Dromer F."/>
            <person name="Young S.K."/>
            <person name="Zeng Q."/>
            <person name="Gargeya S."/>
            <person name="Fitzgerald M."/>
            <person name="Abouelleil A."/>
            <person name="Alvarado L."/>
            <person name="Berlin A.M."/>
            <person name="Chapman S.B."/>
            <person name="Dewar J."/>
            <person name="Goldberg J."/>
            <person name="Griggs A."/>
            <person name="Gujja S."/>
            <person name="Hansen M."/>
            <person name="Howarth C."/>
            <person name="Imamovic A."/>
            <person name="Larimer J."/>
            <person name="McCowan C."/>
            <person name="Murphy C."/>
            <person name="Pearson M."/>
            <person name="Priest M."/>
            <person name="Roberts A."/>
            <person name="Saif S."/>
            <person name="Shea T."/>
            <person name="Sykes S."/>
            <person name="Wortman J."/>
            <person name="Nusbaum C."/>
            <person name="Birren B."/>
        </authorList>
    </citation>
    <scope>NUCLEOTIDE SEQUENCE [LARGE SCALE GENOMIC DNA]</scope>
    <source>
        <strain evidence="3">CBS 10737</strain>
    </source>
</reference>
<sequence>MLGFYIIPFISGFLLTIIFQNTCPNGLIKCYESYKPSLKEISNQLFQIHLPNYSIPLISSTIEYQLNPDYTKSTRIPIPSITSFQMEMKNSAYLLNPIISPTPYYNIQPITTSIPLTIPLITISSHRKLDQIYYDLKQEFEYIQQQPYAYLYKSFNYLSNLLKIEENLLSISKEISINPHSIFNVLLALVVYNLIWEHDVRSRVELKKAIKHSTQNDLNEDLLIGKDKSQISRDLKPEENIYLEFGTTNELPNELSMPNEQIKQDSRVSLRSEPPFEIYELDYPESSSGEINSNAKSDVDVVLSELHKHTMVLDYPILFEGNTVKTDFGIQDYKQSGNTSSSSSTSSPQNHLPDDLENPTPSDSNSTKSSSNASREINTMMEPMKSHSDIILPIDAYQNIEVEPLPSNSITSIYSSNVKSVDKANLLKTESESSKMTKFHEQSVPLFKSISNSSNSSNSLSANSTSSDPKFKSNITRHPFSKTGNKKKNKEKNEINIDSNISLTTLNGNSDDWVARIASLKNEAK</sequence>
<evidence type="ECO:0000256" key="1">
    <source>
        <dbReference type="SAM" id="MobiDB-lite"/>
    </source>
</evidence>
<dbReference type="EMBL" id="CP144522">
    <property type="protein sequence ID" value="WWC69530.1"/>
    <property type="molecule type" value="Genomic_DNA"/>
</dbReference>
<dbReference type="GeneID" id="30169894"/>